<gene>
    <name evidence="1" type="ORF">PENTCL1PPCAC_1439</name>
</gene>
<dbReference type="Proteomes" id="UP001432027">
    <property type="component" value="Unassembled WGS sequence"/>
</dbReference>
<protein>
    <submittedName>
        <fullName evidence="1">Uncharacterized protein</fullName>
    </submittedName>
</protein>
<keyword evidence="2" id="KW-1185">Reference proteome</keyword>
<dbReference type="AlphaFoldDB" id="A0AAV5S9L0"/>
<comment type="caution">
    <text evidence="1">The sequence shown here is derived from an EMBL/GenBank/DDBJ whole genome shotgun (WGS) entry which is preliminary data.</text>
</comment>
<proteinExistence type="predicted"/>
<reference evidence="1" key="1">
    <citation type="submission" date="2023-10" db="EMBL/GenBank/DDBJ databases">
        <title>Genome assembly of Pristionchus species.</title>
        <authorList>
            <person name="Yoshida K."/>
            <person name="Sommer R.J."/>
        </authorList>
    </citation>
    <scope>NUCLEOTIDE SEQUENCE</scope>
    <source>
        <strain evidence="1">RS0144</strain>
    </source>
</reference>
<name>A0AAV5S9L0_9BILA</name>
<accession>A0AAV5S9L0</accession>
<organism evidence="1 2">
    <name type="scientific">Pristionchus entomophagus</name>
    <dbReference type="NCBI Taxonomy" id="358040"/>
    <lineage>
        <taxon>Eukaryota</taxon>
        <taxon>Metazoa</taxon>
        <taxon>Ecdysozoa</taxon>
        <taxon>Nematoda</taxon>
        <taxon>Chromadorea</taxon>
        <taxon>Rhabditida</taxon>
        <taxon>Rhabditina</taxon>
        <taxon>Diplogasteromorpha</taxon>
        <taxon>Diplogasteroidea</taxon>
        <taxon>Neodiplogasteridae</taxon>
        <taxon>Pristionchus</taxon>
    </lineage>
</organism>
<evidence type="ECO:0000313" key="1">
    <source>
        <dbReference type="EMBL" id="GMS79264.1"/>
    </source>
</evidence>
<dbReference type="EMBL" id="BTSX01000001">
    <property type="protein sequence ID" value="GMS79264.1"/>
    <property type="molecule type" value="Genomic_DNA"/>
</dbReference>
<evidence type="ECO:0000313" key="2">
    <source>
        <dbReference type="Proteomes" id="UP001432027"/>
    </source>
</evidence>
<feature type="non-terminal residue" evidence="1">
    <location>
        <position position="1"/>
    </location>
</feature>
<sequence>RKCAEWRDLSLLFDGRSQNCSMRDWLFTSSHLAELFLEFGSRPENIVEYIRHHCITRSIESCKVARAFEPTHAEESLQLTSTFFQSVLED</sequence>